<reference evidence="4" key="1">
    <citation type="submission" date="2017-04" db="EMBL/GenBank/DDBJ databases">
        <authorList>
            <person name="Varghese N."/>
            <person name="Submissions S."/>
        </authorList>
    </citation>
    <scope>NUCLEOTIDE SEQUENCE [LARGE SCALE GENOMIC DNA]</scope>
    <source>
        <strain evidence="4">Ballard 720</strain>
    </source>
</reference>
<feature type="domain" description="HTH luxR-type" evidence="2">
    <location>
        <begin position="143"/>
        <end position="208"/>
    </location>
</feature>
<sequence length="235" mass="25549">MPIRVVSADSQPIVNIGVGEVLRQYEDIDLVGTAIDSEGILELAAHHTFDVLVTDSHAIRARLDCCQSVIPLIRLHCPELRIVAHGGMSHLAQLAAMERRGINVLLHRNDTVRHLADAVNAAYIKARYFSPSLAHAQPAACESNRAHPALTRREREVLALLLSGRTVCEVANAIHRCKQTISAHKARAMAKLGVARDADLFRLAYEDGFLAFCLSPQDGDRLCVPACRTGGTSAP</sequence>
<dbReference type="SUPFAM" id="SSF46894">
    <property type="entry name" value="C-terminal effector domain of the bipartite response regulators"/>
    <property type="match status" value="1"/>
</dbReference>
<dbReference type="Pfam" id="PF00196">
    <property type="entry name" value="GerE"/>
    <property type="match status" value="1"/>
</dbReference>
<keyword evidence="4" id="KW-1185">Reference proteome</keyword>
<dbReference type="Gene3D" id="3.40.50.2300">
    <property type="match status" value="1"/>
</dbReference>
<evidence type="ECO:0000256" key="1">
    <source>
        <dbReference type="ARBA" id="ARBA00023125"/>
    </source>
</evidence>
<evidence type="ECO:0000313" key="4">
    <source>
        <dbReference type="Proteomes" id="UP000192911"/>
    </source>
</evidence>
<dbReference type="AlphaFoldDB" id="A0A1X7H4S5"/>
<dbReference type="InterPro" id="IPR036388">
    <property type="entry name" value="WH-like_DNA-bd_sf"/>
</dbReference>
<name>A0A1X7H4S5_TRICW</name>
<dbReference type="PRINTS" id="PR00038">
    <property type="entry name" value="HTHLUXR"/>
</dbReference>
<dbReference type="Proteomes" id="UP000192911">
    <property type="component" value="Unassembled WGS sequence"/>
</dbReference>
<dbReference type="PANTHER" id="PTHR43214:SF17">
    <property type="entry name" value="TRANSCRIPTIONAL REGULATORY PROTEIN RCSB"/>
    <property type="match status" value="1"/>
</dbReference>
<organism evidence="3 4">
    <name type="scientific">Trinickia caryophylli</name>
    <name type="common">Paraburkholderia caryophylli</name>
    <dbReference type="NCBI Taxonomy" id="28094"/>
    <lineage>
        <taxon>Bacteria</taxon>
        <taxon>Pseudomonadati</taxon>
        <taxon>Pseudomonadota</taxon>
        <taxon>Betaproteobacteria</taxon>
        <taxon>Burkholderiales</taxon>
        <taxon>Burkholderiaceae</taxon>
        <taxon>Trinickia</taxon>
    </lineage>
</organism>
<dbReference type="InterPro" id="IPR016032">
    <property type="entry name" value="Sig_transdc_resp-reg_C-effctor"/>
</dbReference>
<evidence type="ECO:0000259" key="2">
    <source>
        <dbReference type="PROSITE" id="PS50043"/>
    </source>
</evidence>
<dbReference type="InterPro" id="IPR011006">
    <property type="entry name" value="CheY-like_superfamily"/>
</dbReference>
<dbReference type="STRING" id="28094.SAMN06295900_12117"/>
<dbReference type="OrthoDB" id="8585266at2"/>
<dbReference type="GO" id="GO:0006355">
    <property type="term" value="P:regulation of DNA-templated transcription"/>
    <property type="evidence" value="ECO:0007669"/>
    <property type="project" value="InterPro"/>
</dbReference>
<keyword evidence="1" id="KW-0238">DNA-binding</keyword>
<accession>A0A1X7H4S5</accession>
<dbReference type="Gene3D" id="1.10.10.10">
    <property type="entry name" value="Winged helix-like DNA-binding domain superfamily/Winged helix DNA-binding domain"/>
    <property type="match status" value="1"/>
</dbReference>
<dbReference type="GO" id="GO:0003677">
    <property type="term" value="F:DNA binding"/>
    <property type="evidence" value="ECO:0007669"/>
    <property type="project" value="UniProtKB-KW"/>
</dbReference>
<evidence type="ECO:0000313" key="3">
    <source>
        <dbReference type="EMBL" id="SMF79371.1"/>
    </source>
</evidence>
<dbReference type="PROSITE" id="PS00622">
    <property type="entry name" value="HTH_LUXR_1"/>
    <property type="match status" value="1"/>
</dbReference>
<proteinExistence type="predicted"/>
<dbReference type="SUPFAM" id="SSF52172">
    <property type="entry name" value="CheY-like"/>
    <property type="match status" value="1"/>
</dbReference>
<dbReference type="SMART" id="SM00421">
    <property type="entry name" value="HTH_LUXR"/>
    <property type="match status" value="1"/>
</dbReference>
<protein>
    <submittedName>
        <fullName evidence="3">Two-component system, NarL family, captular synthesis response regulator RcsB</fullName>
    </submittedName>
</protein>
<dbReference type="GeneID" id="95548207"/>
<dbReference type="InterPro" id="IPR039420">
    <property type="entry name" value="WalR-like"/>
</dbReference>
<dbReference type="InterPro" id="IPR000792">
    <property type="entry name" value="Tscrpt_reg_LuxR_C"/>
</dbReference>
<dbReference type="PANTHER" id="PTHR43214">
    <property type="entry name" value="TWO-COMPONENT RESPONSE REGULATOR"/>
    <property type="match status" value="1"/>
</dbReference>
<dbReference type="EMBL" id="FXAH01000021">
    <property type="protein sequence ID" value="SMF79371.1"/>
    <property type="molecule type" value="Genomic_DNA"/>
</dbReference>
<dbReference type="CDD" id="cd06170">
    <property type="entry name" value="LuxR_C_like"/>
    <property type="match status" value="1"/>
</dbReference>
<gene>
    <name evidence="3" type="ORF">SAMN06295900_12117</name>
</gene>
<dbReference type="PROSITE" id="PS50043">
    <property type="entry name" value="HTH_LUXR_2"/>
    <property type="match status" value="1"/>
</dbReference>
<dbReference type="RefSeq" id="WP_085230430.1">
    <property type="nucleotide sequence ID" value="NZ_BSQD01000019.1"/>
</dbReference>